<dbReference type="AlphaFoldDB" id="A0A3M0I6S6"/>
<feature type="domain" description="AB hydrolase-1" evidence="1">
    <location>
        <begin position="10"/>
        <end position="239"/>
    </location>
</feature>
<evidence type="ECO:0000313" key="2">
    <source>
        <dbReference type="EMBL" id="RMB82463.1"/>
    </source>
</evidence>
<evidence type="ECO:0000259" key="1">
    <source>
        <dbReference type="Pfam" id="PF12697"/>
    </source>
</evidence>
<dbReference type="OrthoDB" id="9773549at2"/>
<sequence>MTTPHAKTYVLVHGAWHSGRAWDRVVPLLTLAGHRVFASSLTGHGEKEHLLGPDVGLDTHVADVVAVLVEDDLTDVTLVGHSYAGMVISAVANQVPDRIAGLVYVDAMVPADGETVLDVMPLTQHLIDAAAASDAPWRIPPMPEGPAPMGLFGVTDPADMAWLRTMLSDESVRCFQQPVRLDNPAMDTIPRTHIHCVGSTAPGVTRRPVPPVQPNGTPSQVWELRSGHDCMVTAPEELTELLLKSG</sequence>
<protein>
    <submittedName>
        <fullName evidence="2">Alpha/beta hydrolase</fullName>
    </submittedName>
</protein>
<keyword evidence="3" id="KW-1185">Reference proteome</keyword>
<dbReference type="PANTHER" id="PTHR37017">
    <property type="entry name" value="AB HYDROLASE-1 DOMAIN-CONTAINING PROTEIN-RELATED"/>
    <property type="match status" value="1"/>
</dbReference>
<dbReference type="Gene3D" id="3.40.50.1820">
    <property type="entry name" value="alpha/beta hydrolase"/>
    <property type="match status" value="1"/>
</dbReference>
<keyword evidence="2" id="KW-0378">Hydrolase</keyword>
<comment type="caution">
    <text evidence="2">The sequence shown here is derived from an EMBL/GenBank/DDBJ whole genome shotgun (WGS) entry which is preliminary data.</text>
</comment>
<name>A0A3M0I6S6_9ACTN</name>
<organism evidence="2 3">
    <name type="scientific">Streptomyces shenzhenensis</name>
    <dbReference type="NCBI Taxonomy" id="943815"/>
    <lineage>
        <taxon>Bacteria</taxon>
        <taxon>Bacillati</taxon>
        <taxon>Actinomycetota</taxon>
        <taxon>Actinomycetes</taxon>
        <taxon>Kitasatosporales</taxon>
        <taxon>Streptomycetaceae</taxon>
        <taxon>Streptomyces</taxon>
    </lineage>
</organism>
<reference evidence="2 3" key="1">
    <citation type="submission" date="2017-11" db="EMBL/GenBank/DDBJ databases">
        <title>Draft genome of actinobacteria isolated from guarana (Paullinia cupana (Mart.) Ducke.</title>
        <authorList>
            <person name="Siqueira K.A."/>
            <person name="Liotti R.G."/>
            <person name="Mendes T.A.O."/>
            <person name="Soares M.A."/>
        </authorList>
    </citation>
    <scope>NUCLEOTIDE SEQUENCE [LARGE SCALE GENOMIC DNA]</scope>
    <source>
        <strain evidence="2 3">193</strain>
    </source>
</reference>
<gene>
    <name evidence="2" type="ORF">CTZ28_28850</name>
</gene>
<dbReference type="Proteomes" id="UP000270471">
    <property type="component" value="Unassembled WGS sequence"/>
</dbReference>
<dbReference type="SUPFAM" id="SSF53474">
    <property type="entry name" value="alpha/beta-Hydrolases"/>
    <property type="match status" value="1"/>
</dbReference>
<evidence type="ECO:0000313" key="3">
    <source>
        <dbReference type="Proteomes" id="UP000270471"/>
    </source>
</evidence>
<dbReference type="InterPro" id="IPR000073">
    <property type="entry name" value="AB_hydrolase_1"/>
</dbReference>
<dbReference type="Pfam" id="PF12697">
    <property type="entry name" value="Abhydrolase_6"/>
    <property type="match status" value="1"/>
</dbReference>
<proteinExistence type="predicted"/>
<dbReference type="PANTHER" id="PTHR37017:SF11">
    <property type="entry name" value="ESTERASE_LIPASE_THIOESTERASE DOMAIN-CONTAINING PROTEIN"/>
    <property type="match status" value="1"/>
</dbReference>
<accession>A0A3M0I6S6</accession>
<dbReference type="InterPro" id="IPR029058">
    <property type="entry name" value="AB_hydrolase_fold"/>
</dbReference>
<dbReference type="EMBL" id="PENI01000022">
    <property type="protein sequence ID" value="RMB82463.1"/>
    <property type="molecule type" value="Genomic_DNA"/>
</dbReference>
<dbReference type="InterPro" id="IPR052897">
    <property type="entry name" value="Sec-Metab_Biosynth_Hydrolase"/>
</dbReference>
<dbReference type="GO" id="GO:0016787">
    <property type="term" value="F:hydrolase activity"/>
    <property type="evidence" value="ECO:0007669"/>
    <property type="project" value="UniProtKB-KW"/>
</dbReference>
<dbReference type="RefSeq" id="WP_121892682.1">
    <property type="nucleotide sequence ID" value="NZ_PENI01000022.1"/>
</dbReference>